<organism evidence="1 2">
    <name type="scientific">Parapedobacter pyrenivorans</name>
    <dbReference type="NCBI Taxonomy" id="1305674"/>
    <lineage>
        <taxon>Bacteria</taxon>
        <taxon>Pseudomonadati</taxon>
        <taxon>Bacteroidota</taxon>
        <taxon>Sphingobacteriia</taxon>
        <taxon>Sphingobacteriales</taxon>
        <taxon>Sphingobacteriaceae</taxon>
        <taxon>Parapedobacter</taxon>
    </lineage>
</organism>
<name>A0A917HC72_9SPHI</name>
<evidence type="ECO:0000313" key="2">
    <source>
        <dbReference type="Proteomes" id="UP000660862"/>
    </source>
</evidence>
<gene>
    <name evidence="1" type="ORF">GCM10007415_01540</name>
</gene>
<dbReference type="Proteomes" id="UP000660862">
    <property type="component" value="Unassembled WGS sequence"/>
</dbReference>
<protein>
    <submittedName>
        <fullName evidence="1">Uncharacterized protein</fullName>
    </submittedName>
</protein>
<evidence type="ECO:0000313" key="1">
    <source>
        <dbReference type="EMBL" id="GGG73860.1"/>
    </source>
</evidence>
<keyword evidence="2" id="KW-1185">Reference proteome</keyword>
<sequence length="47" mass="5384">MDGNYMKSYLEQQITREGFVAFLTVDGKHMYVATEQDVVHLGDELFG</sequence>
<dbReference type="AlphaFoldDB" id="A0A917HC72"/>
<accession>A0A917HC72</accession>
<reference evidence="1" key="2">
    <citation type="submission" date="2020-09" db="EMBL/GenBank/DDBJ databases">
        <authorList>
            <person name="Sun Q."/>
            <person name="Zhou Y."/>
        </authorList>
    </citation>
    <scope>NUCLEOTIDE SEQUENCE</scope>
    <source>
        <strain evidence="1">CGMCC 1.12195</strain>
    </source>
</reference>
<dbReference type="EMBL" id="BMER01000001">
    <property type="protein sequence ID" value="GGG73860.1"/>
    <property type="molecule type" value="Genomic_DNA"/>
</dbReference>
<reference evidence="1" key="1">
    <citation type="journal article" date="2014" name="Int. J. Syst. Evol. Microbiol.">
        <title>Complete genome sequence of Corynebacterium casei LMG S-19264T (=DSM 44701T), isolated from a smear-ripened cheese.</title>
        <authorList>
            <consortium name="US DOE Joint Genome Institute (JGI-PGF)"/>
            <person name="Walter F."/>
            <person name="Albersmeier A."/>
            <person name="Kalinowski J."/>
            <person name="Ruckert C."/>
        </authorList>
    </citation>
    <scope>NUCLEOTIDE SEQUENCE</scope>
    <source>
        <strain evidence="1">CGMCC 1.12195</strain>
    </source>
</reference>
<comment type="caution">
    <text evidence="1">The sequence shown here is derived from an EMBL/GenBank/DDBJ whole genome shotgun (WGS) entry which is preliminary data.</text>
</comment>
<dbReference type="RefSeq" id="WP_188504040.1">
    <property type="nucleotide sequence ID" value="NZ_BMER01000001.1"/>
</dbReference>
<proteinExistence type="predicted"/>